<dbReference type="InterPro" id="IPR034085">
    <property type="entry name" value="TOG"/>
</dbReference>
<dbReference type="GO" id="GO:0000226">
    <property type="term" value="P:microtubule cytoskeleton organization"/>
    <property type="evidence" value="ECO:0007669"/>
    <property type="project" value="UniProtKB-ARBA"/>
</dbReference>
<name>A0A7R9EJE3_9NEOP</name>
<reference evidence="5" key="1">
    <citation type="submission" date="2020-11" db="EMBL/GenBank/DDBJ databases">
        <authorList>
            <person name="Tran Van P."/>
        </authorList>
    </citation>
    <scope>NUCLEOTIDE SEQUENCE</scope>
</reference>
<dbReference type="EMBL" id="OB798086">
    <property type="protein sequence ID" value="CAD7434704.1"/>
    <property type="molecule type" value="Genomic_DNA"/>
</dbReference>
<dbReference type="GO" id="GO:0005829">
    <property type="term" value="C:cytosol"/>
    <property type="evidence" value="ECO:0007669"/>
    <property type="project" value="TreeGrafter"/>
</dbReference>
<dbReference type="Pfam" id="PF24987">
    <property type="entry name" value="HEAT_EF3_N"/>
    <property type="match status" value="2"/>
</dbReference>
<evidence type="ECO:0000256" key="1">
    <source>
        <dbReference type="ARBA" id="ARBA00007366"/>
    </source>
</evidence>
<dbReference type="PANTHER" id="PTHR23346:SF7">
    <property type="entry name" value="STALLED RIBOSOME SENSOR GCN1"/>
    <property type="match status" value="1"/>
</dbReference>
<comment type="similarity">
    <text evidence="1">Belongs to the GCN1 family.</text>
</comment>
<dbReference type="InterPro" id="IPR021133">
    <property type="entry name" value="HEAT_type_2"/>
</dbReference>
<dbReference type="Gene3D" id="1.25.10.10">
    <property type="entry name" value="Leucine-rich Repeat Variant"/>
    <property type="match status" value="3"/>
</dbReference>
<protein>
    <recommendedName>
        <fullName evidence="4">TOG domain-containing protein</fullName>
    </recommendedName>
</protein>
<evidence type="ECO:0000259" key="4">
    <source>
        <dbReference type="SMART" id="SM01349"/>
    </source>
</evidence>
<gene>
    <name evidence="5" type="ORF">TMSB3V08_LOCUS11354</name>
</gene>
<dbReference type="GO" id="GO:0019887">
    <property type="term" value="F:protein kinase regulator activity"/>
    <property type="evidence" value="ECO:0007669"/>
    <property type="project" value="TreeGrafter"/>
</dbReference>
<feature type="repeat" description="HEAT" evidence="3">
    <location>
        <begin position="496"/>
        <end position="532"/>
    </location>
</feature>
<evidence type="ECO:0000256" key="3">
    <source>
        <dbReference type="PROSITE-ProRule" id="PRU00103"/>
    </source>
</evidence>
<dbReference type="GO" id="GO:0006417">
    <property type="term" value="P:regulation of translation"/>
    <property type="evidence" value="ECO:0007669"/>
    <property type="project" value="TreeGrafter"/>
</dbReference>
<dbReference type="Pfam" id="PF24984">
    <property type="entry name" value="HEAT_EF3_GNC1"/>
    <property type="match status" value="1"/>
</dbReference>
<dbReference type="GO" id="GO:0034198">
    <property type="term" value="P:cellular response to amino acid starvation"/>
    <property type="evidence" value="ECO:0007669"/>
    <property type="project" value="TreeGrafter"/>
</dbReference>
<proteinExistence type="inferred from homology"/>
<dbReference type="SUPFAM" id="SSF48371">
    <property type="entry name" value="ARM repeat"/>
    <property type="match status" value="2"/>
</dbReference>
<organism evidence="5">
    <name type="scientific">Timema monikensis</name>
    <dbReference type="NCBI Taxonomy" id="170555"/>
    <lineage>
        <taxon>Eukaryota</taxon>
        <taxon>Metazoa</taxon>
        <taxon>Ecdysozoa</taxon>
        <taxon>Arthropoda</taxon>
        <taxon>Hexapoda</taxon>
        <taxon>Insecta</taxon>
        <taxon>Pterygota</taxon>
        <taxon>Neoptera</taxon>
        <taxon>Polyneoptera</taxon>
        <taxon>Phasmatodea</taxon>
        <taxon>Timematodea</taxon>
        <taxon>Timematoidea</taxon>
        <taxon>Timematidae</taxon>
        <taxon>Timema</taxon>
    </lineage>
</organism>
<sequence length="888" mass="97028">MDILCLGSVSGRVQQQAEATLLDLAMSGSGEEGCAFANSDEIQCLLSALQNPSAVVRDAALRGLAAMVRALPTSKQNYEEAVRLTRRIWVARFDVVEENRALADQLWEVAGLELSAVLWEDLMSDVIHPVDEIQKAGAEALAALLKEKTKLIDLVLNQLLEMYNSKLVVVPPKLDSFGRVIEQPIDMWEPRSGVALALTQIAPLLNSQSVVRLITFFVPTGLGDRNQQVRKNMLAAALAAVDIHGKETVNNLLPVFEDFLDKAPDSGSFDAVRQSVVILMGSLARHLEKDDRKVKPIVGKLIDALSTPSQQVQEAVANCLPPLVPAIKDDAPQLVQKLLNQLLESEKYGERKGAAYGLAGLVKGMGILALKQLDIMNTLTNAIQNKKNFRHREGALFAFEMLCTMLGRLFEPYIVHVLPHLLLCFGDGNQYVRDATDDTARVVMSKLSAHGVKLVLPSLLAALEEDSWRTKTGSVELLGAMAYCAPKQLSSCLPSIVPKLIEVLSDSHVKVQKAGAQALKLIGSVIRNPEIQGARSKRDVIAIKQGHKKGGADRRKGRLENITNKGGGEVRDSYRTPSTFAKLGEGGNGTLLSIFSAGRTRGRASLPAGADTPSVTIVPVLLEALQDPSNRTATCLQTLLDTQFVHFIDAPSLALIMPVVQRAFMDRSTETRKMAAQIIGNMYSLTDQKDLTPYLPTIIPGLKSSLLDPVPEVRSVSARALGAMVRGMGESSFENLLPWLMQTLTSETSSVDRSGAAQGLSEVVSGLGVEKLHKLMPEIISTAERTDIAPHVKDGYIMMFIYMPVTFTVEFTPYIGQIINPILKALADENEYVRDTALKAGQRIVNLYADKAITLLLPELEGGLFDDNWRIRYRFVFDTLSWKIKCVC</sequence>
<dbReference type="PANTHER" id="PTHR23346">
    <property type="entry name" value="TRANSLATIONAL ACTIVATOR GCN1-RELATED"/>
    <property type="match status" value="1"/>
</dbReference>
<evidence type="ECO:0000256" key="2">
    <source>
        <dbReference type="ARBA" id="ARBA00022737"/>
    </source>
</evidence>
<evidence type="ECO:0000313" key="5">
    <source>
        <dbReference type="EMBL" id="CAD7434704.1"/>
    </source>
</evidence>
<dbReference type="SMART" id="SM01349">
    <property type="entry name" value="TOG"/>
    <property type="match status" value="1"/>
</dbReference>
<feature type="domain" description="TOG" evidence="4">
    <location>
        <begin position="322"/>
        <end position="554"/>
    </location>
</feature>
<keyword evidence="2" id="KW-0677">Repeat</keyword>
<dbReference type="InterPro" id="IPR016024">
    <property type="entry name" value="ARM-type_fold"/>
</dbReference>
<dbReference type="AlphaFoldDB" id="A0A7R9EJE3"/>
<dbReference type="PROSITE" id="PS50077">
    <property type="entry name" value="HEAT_REPEAT"/>
    <property type="match status" value="2"/>
</dbReference>
<dbReference type="FunFam" id="1.25.10.10:FF:000090">
    <property type="entry name" value="eIF-2-alpha kinase activator GCN1"/>
    <property type="match status" value="1"/>
</dbReference>
<feature type="repeat" description="HEAT" evidence="3">
    <location>
        <begin position="698"/>
        <end position="736"/>
    </location>
</feature>
<dbReference type="InterPro" id="IPR011989">
    <property type="entry name" value="ARM-like"/>
</dbReference>
<accession>A0A7R9EJE3</accession>